<reference evidence="2" key="1">
    <citation type="submission" date="2019-10" db="EMBL/GenBank/DDBJ databases">
        <title>Lacipirellula parvula gen. nov., sp. nov., representing a lineage of planctomycetes widespread in freshwater anoxic habitats, and description of the family Lacipirellulaceae.</title>
        <authorList>
            <person name="Dedysh S.N."/>
            <person name="Kulichevskaya I.S."/>
            <person name="Beletsky A.V."/>
            <person name="Rakitin A.L."/>
            <person name="Mardanov A.V."/>
            <person name="Ivanova A.A."/>
            <person name="Saltykova V.X."/>
            <person name="Rijpstra W.I.C."/>
            <person name="Sinninghe Damste J.S."/>
            <person name="Ravin N.V."/>
        </authorList>
    </citation>
    <scope>NUCLEOTIDE SEQUENCE [LARGE SCALE GENOMIC DNA]</scope>
    <source>
        <strain evidence="2">PX69</strain>
    </source>
</reference>
<proteinExistence type="predicted"/>
<sequence length="161" mass="17778">MLYNMSDNELVAAEREGNERAGIELAIRHRAALLKSIGRRIGFGEAAERVTDAAFGSAREHFDPADDAYFSCLLRFAYKHSADLMPPIIKIAEKYSVPGYDTRDAAMSATLKAKLLQTPEGRDSVAKWKTDDDHPLRELLAAINANDDPAELRLVANYLAA</sequence>
<dbReference type="EMBL" id="AP021861">
    <property type="protein sequence ID" value="BBO32258.1"/>
    <property type="molecule type" value="Genomic_DNA"/>
</dbReference>
<dbReference type="KEGG" id="lpav:PLANPX_1870"/>
<keyword evidence="2" id="KW-1185">Reference proteome</keyword>
<accession>A0A5K7X6T7</accession>
<organism evidence="1 2">
    <name type="scientific">Lacipirellula parvula</name>
    <dbReference type="NCBI Taxonomy" id="2650471"/>
    <lineage>
        <taxon>Bacteria</taxon>
        <taxon>Pseudomonadati</taxon>
        <taxon>Planctomycetota</taxon>
        <taxon>Planctomycetia</taxon>
        <taxon>Pirellulales</taxon>
        <taxon>Lacipirellulaceae</taxon>
        <taxon>Lacipirellula</taxon>
    </lineage>
</organism>
<gene>
    <name evidence="1" type="ORF">PLANPX_1870</name>
</gene>
<protein>
    <submittedName>
        <fullName evidence="1">Uncharacterized protein</fullName>
    </submittedName>
</protein>
<evidence type="ECO:0000313" key="1">
    <source>
        <dbReference type="EMBL" id="BBO32258.1"/>
    </source>
</evidence>
<dbReference type="Proteomes" id="UP000326837">
    <property type="component" value="Chromosome"/>
</dbReference>
<dbReference type="RefSeq" id="WP_152098254.1">
    <property type="nucleotide sequence ID" value="NZ_AP021861.1"/>
</dbReference>
<evidence type="ECO:0000313" key="2">
    <source>
        <dbReference type="Proteomes" id="UP000326837"/>
    </source>
</evidence>
<name>A0A5K7X6T7_9BACT</name>
<dbReference type="AlphaFoldDB" id="A0A5K7X6T7"/>